<dbReference type="EMBL" id="REGN01002617">
    <property type="protein sequence ID" value="RNA27015.1"/>
    <property type="molecule type" value="Genomic_DNA"/>
</dbReference>
<keyword evidence="2" id="KW-1185">Reference proteome</keyword>
<evidence type="ECO:0000313" key="2">
    <source>
        <dbReference type="Proteomes" id="UP000276133"/>
    </source>
</evidence>
<dbReference type="Proteomes" id="UP000276133">
    <property type="component" value="Unassembled WGS sequence"/>
</dbReference>
<name>A0A3M7RUK6_BRAPC</name>
<dbReference type="AlphaFoldDB" id="A0A3M7RUK6"/>
<sequence length="62" mass="7163">MINKKRRLRGLNENNWVCNLVLGTGIMAICTTDPRVDFLKIGVKSTHNTFEDPSYEIKKINR</sequence>
<reference evidence="1 2" key="1">
    <citation type="journal article" date="2018" name="Sci. Rep.">
        <title>Genomic signatures of local adaptation to the degree of environmental predictability in rotifers.</title>
        <authorList>
            <person name="Franch-Gras L."/>
            <person name="Hahn C."/>
            <person name="Garcia-Roger E.M."/>
            <person name="Carmona M.J."/>
            <person name="Serra M."/>
            <person name="Gomez A."/>
        </authorList>
    </citation>
    <scope>NUCLEOTIDE SEQUENCE [LARGE SCALE GENOMIC DNA]</scope>
    <source>
        <strain evidence="1">HYR1</strain>
    </source>
</reference>
<protein>
    <submittedName>
        <fullName evidence="1">Uncharacterized protein</fullName>
    </submittedName>
</protein>
<organism evidence="1 2">
    <name type="scientific">Brachionus plicatilis</name>
    <name type="common">Marine rotifer</name>
    <name type="synonym">Brachionus muelleri</name>
    <dbReference type="NCBI Taxonomy" id="10195"/>
    <lineage>
        <taxon>Eukaryota</taxon>
        <taxon>Metazoa</taxon>
        <taxon>Spiralia</taxon>
        <taxon>Gnathifera</taxon>
        <taxon>Rotifera</taxon>
        <taxon>Eurotatoria</taxon>
        <taxon>Monogononta</taxon>
        <taxon>Pseudotrocha</taxon>
        <taxon>Ploima</taxon>
        <taxon>Brachionidae</taxon>
        <taxon>Brachionus</taxon>
    </lineage>
</organism>
<proteinExistence type="predicted"/>
<accession>A0A3M7RUK6</accession>
<comment type="caution">
    <text evidence="1">The sequence shown here is derived from an EMBL/GenBank/DDBJ whole genome shotgun (WGS) entry which is preliminary data.</text>
</comment>
<evidence type="ECO:0000313" key="1">
    <source>
        <dbReference type="EMBL" id="RNA27015.1"/>
    </source>
</evidence>
<gene>
    <name evidence="1" type="ORF">BpHYR1_047365</name>
</gene>